<dbReference type="InParanoid" id="A0A409WNQ6"/>
<evidence type="ECO:0000313" key="1">
    <source>
        <dbReference type="EMBL" id="PPQ80120.1"/>
    </source>
</evidence>
<organism evidence="1 2">
    <name type="scientific">Gymnopilus dilepis</name>
    <dbReference type="NCBI Taxonomy" id="231916"/>
    <lineage>
        <taxon>Eukaryota</taxon>
        <taxon>Fungi</taxon>
        <taxon>Dikarya</taxon>
        <taxon>Basidiomycota</taxon>
        <taxon>Agaricomycotina</taxon>
        <taxon>Agaricomycetes</taxon>
        <taxon>Agaricomycetidae</taxon>
        <taxon>Agaricales</taxon>
        <taxon>Agaricineae</taxon>
        <taxon>Hymenogastraceae</taxon>
        <taxon>Gymnopilus</taxon>
    </lineage>
</organism>
<gene>
    <name evidence="1" type="ORF">CVT26_012171</name>
</gene>
<dbReference type="Proteomes" id="UP000284706">
    <property type="component" value="Unassembled WGS sequence"/>
</dbReference>
<evidence type="ECO:0000313" key="2">
    <source>
        <dbReference type="Proteomes" id="UP000284706"/>
    </source>
</evidence>
<comment type="caution">
    <text evidence="1">The sequence shown here is derived from an EMBL/GenBank/DDBJ whole genome shotgun (WGS) entry which is preliminary data.</text>
</comment>
<protein>
    <submittedName>
        <fullName evidence="1">Uncharacterized protein</fullName>
    </submittedName>
</protein>
<name>A0A409WNQ6_9AGAR</name>
<accession>A0A409WNQ6</accession>
<keyword evidence="2" id="KW-1185">Reference proteome</keyword>
<dbReference type="EMBL" id="NHYE01004968">
    <property type="protein sequence ID" value="PPQ80120.1"/>
    <property type="molecule type" value="Genomic_DNA"/>
</dbReference>
<proteinExistence type="predicted"/>
<dbReference type="AlphaFoldDB" id="A0A409WNQ6"/>
<sequence length="97" mass="11029">MSNRGKYGRSEYMADLSIRRSVIASKEFKMTKGRPKMLRKTTSPAAQEREELAVVLSPLREGFPWSLTREVEDIAYDWQGRRSGWLIVHAVAATLAS</sequence>
<reference evidence="1 2" key="1">
    <citation type="journal article" date="2018" name="Evol. Lett.">
        <title>Horizontal gene cluster transfer increased hallucinogenic mushroom diversity.</title>
        <authorList>
            <person name="Reynolds H.T."/>
            <person name="Vijayakumar V."/>
            <person name="Gluck-Thaler E."/>
            <person name="Korotkin H.B."/>
            <person name="Matheny P.B."/>
            <person name="Slot J.C."/>
        </authorList>
    </citation>
    <scope>NUCLEOTIDE SEQUENCE [LARGE SCALE GENOMIC DNA]</scope>
    <source>
        <strain evidence="1 2">SRW20</strain>
    </source>
</reference>